<proteinExistence type="predicted"/>
<dbReference type="KEGG" id="tpol:Mal48_03850"/>
<accession>A0A517QHP1</accession>
<name>A0A517QHP1_9PLAN</name>
<evidence type="ECO:0000256" key="1">
    <source>
        <dbReference type="SAM" id="MobiDB-lite"/>
    </source>
</evidence>
<organism evidence="2 3">
    <name type="scientific">Thalassoglobus polymorphus</name>
    <dbReference type="NCBI Taxonomy" id="2527994"/>
    <lineage>
        <taxon>Bacteria</taxon>
        <taxon>Pseudomonadati</taxon>
        <taxon>Planctomycetota</taxon>
        <taxon>Planctomycetia</taxon>
        <taxon>Planctomycetales</taxon>
        <taxon>Planctomycetaceae</taxon>
        <taxon>Thalassoglobus</taxon>
    </lineage>
</organism>
<dbReference type="AlphaFoldDB" id="A0A517QHP1"/>
<feature type="region of interest" description="Disordered" evidence="1">
    <location>
        <begin position="36"/>
        <end position="56"/>
    </location>
</feature>
<reference evidence="2 3" key="1">
    <citation type="submission" date="2019-02" db="EMBL/GenBank/DDBJ databases">
        <title>Deep-cultivation of Planctomycetes and their phenomic and genomic characterization uncovers novel biology.</title>
        <authorList>
            <person name="Wiegand S."/>
            <person name="Jogler M."/>
            <person name="Boedeker C."/>
            <person name="Pinto D."/>
            <person name="Vollmers J."/>
            <person name="Rivas-Marin E."/>
            <person name="Kohn T."/>
            <person name="Peeters S.H."/>
            <person name="Heuer A."/>
            <person name="Rast P."/>
            <person name="Oberbeckmann S."/>
            <person name="Bunk B."/>
            <person name="Jeske O."/>
            <person name="Meyerdierks A."/>
            <person name="Storesund J.E."/>
            <person name="Kallscheuer N."/>
            <person name="Luecker S."/>
            <person name="Lage O.M."/>
            <person name="Pohl T."/>
            <person name="Merkel B.J."/>
            <person name="Hornburger P."/>
            <person name="Mueller R.-W."/>
            <person name="Bruemmer F."/>
            <person name="Labrenz M."/>
            <person name="Spormann A.M."/>
            <person name="Op den Camp H."/>
            <person name="Overmann J."/>
            <person name="Amann R."/>
            <person name="Jetten M.S.M."/>
            <person name="Mascher T."/>
            <person name="Medema M.H."/>
            <person name="Devos D.P."/>
            <person name="Kaster A.-K."/>
            <person name="Ovreas L."/>
            <person name="Rohde M."/>
            <person name="Galperin M.Y."/>
            <person name="Jogler C."/>
        </authorList>
    </citation>
    <scope>NUCLEOTIDE SEQUENCE [LARGE SCALE GENOMIC DNA]</scope>
    <source>
        <strain evidence="2 3">Mal48</strain>
    </source>
</reference>
<dbReference type="Proteomes" id="UP000315724">
    <property type="component" value="Chromosome"/>
</dbReference>
<gene>
    <name evidence="2" type="ORF">Mal48_03850</name>
</gene>
<dbReference type="EMBL" id="CP036267">
    <property type="protein sequence ID" value="QDT31153.1"/>
    <property type="molecule type" value="Genomic_DNA"/>
</dbReference>
<protein>
    <submittedName>
        <fullName evidence="2">Uncharacterized protein</fullName>
    </submittedName>
</protein>
<evidence type="ECO:0000313" key="2">
    <source>
        <dbReference type="EMBL" id="QDT31153.1"/>
    </source>
</evidence>
<evidence type="ECO:0000313" key="3">
    <source>
        <dbReference type="Proteomes" id="UP000315724"/>
    </source>
</evidence>
<feature type="compositionally biased region" description="Basic and acidic residues" evidence="1">
    <location>
        <begin position="46"/>
        <end position="56"/>
    </location>
</feature>
<sequence>MTAQNAAILLATSCVDQLCRATVNMLYWHLTGLRSIGHSTNNPTEYRQHRCKNDDH</sequence>
<keyword evidence="3" id="KW-1185">Reference proteome</keyword>